<keyword evidence="1" id="KW-0472">Membrane</keyword>
<proteinExistence type="predicted"/>
<accession>A0AA90NEV6</accession>
<dbReference type="AlphaFoldDB" id="A0AA90NEV6"/>
<sequence length="231" mass="23548">MGPPPNRRGALVAAAYGPVGAAFEASIGNWAVAAFVLAVSSGIAAYGAPSRRAETVLTAVMVLGFATVAVLGLAGGQIFGVIIGSVLAVVVGATCWHRRWNTSDSRVRTEELVGHTVEQATRLLGFRANRQPGGLRPPVLVAVPAADVDLTGAGLIVTAVTVDPNASTITFGVADGAGLTRGRAAYARYHCELVSRIGGFPADLRPLPARPAPAGLAGLRVPSVPAGERRT</sequence>
<protein>
    <submittedName>
        <fullName evidence="2">Uncharacterized protein</fullName>
    </submittedName>
</protein>
<reference evidence="2" key="1">
    <citation type="submission" date="2023-08" db="EMBL/GenBank/DDBJ databases">
        <title>The draft genome of Tsukamurella strandjordii strain 050030.</title>
        <authorList>
            <person name="Zhao F."/>
            <person name="Feng Y."/>
            <person name="Zong Z."/>
        </authorList>
    </citation>
    <scope>NUCLEOTIDE SEQUENCE</scope>
    <source>
        <strain evidence="2">050030</strain>
    </source>
</reference>
<comment type="caution">
    <text evidence="2">The sequence shown here is derived from an EMBL/GenBank/DDBJ whole genome shotgun (WGS) entry which is preliminary data.</text>
</comment>
<feature type="transmembrane region" description="Helical" evidence="1">
    <location>
        <begin position="31"/>
        <end position="48"/>
    </location>
</feature>
<feature type="transmembrane region" description="Helical" evidence="1">
    <location>
        <begin position="78"/>
        <end position="96"/>
    </location>
</feature>
<name>A0AA90NEV6_9ACTN</name>
<dbReference type="Proteomes" id="UP001178281">
    <property type="component" value="Unassembled WGS sequence"/>
</dbReference>
<keyword evidence="3" id="KW-1185">Reference proteome</keyword>
<dbReference type="RefSeq" id="WP_305110330.1">
    <property type="nucleotide sequence ID" value="NZ_JAUTIX010000001.1"/>
</dbReference>
<keyword evidence="1" id="KW-1133">Transmembrane helix</keyword>
<organism evidence="2 3">
    <name type="scientific">Tsukamurella strandjordii</name>
    <dbReference type="NCBI Taxonomy" id="147577"/>
    <lineage>
        <taxon>Bacteria</taxon>
        <taxon>Bacillati</taxon>
        <taxon>Actinomycetota</taxon>
        <taxon>Actinomycetes</taxon>
        <taxon>Mycobacteriales</taxon>
        <taxon>Tsukamurellaceae</taxon>
        <taxon>Tsukamurella</taxon>
    </lineage>
</organism>
<keyword evidence="1" id="KW-0812">Transmembrane</keyword>
<evidence type="ECO:0000313" key="2">
    <source>
        <dbReference type="EMBL" id="MDP0397049.1"/>
    </source>
</evidence>
<evidence type="ECO:0000313" key="3">
    <source>
        <dbReference type="Proteomes" id="UP001178281"/>
    </source>
</evidence>
<dbReference type="EMBL" id="JAUTIX010000001">
    <property type="protein sequence ID" value="MDP0397049.1"/>
    <property type="molecule type" value="Genomic_DNA"/>
</dbReference>
<feature type="transmembrane region" description="Helical" evidence="1">
    <location>
        <begin position="55"/>
        <end position="72"/>
    </location>
</feature>
<gene>
    <name evidence="2" type="ORF">Q7X28_03830</name>
</gene>
<evidence type="ECO:0000256" key="1">
    <source>
        <dbReference type="SAM" id="Phobius"/>
    </source>
</evidence>